<dbReference type="GO" id="GO:0004553">
    <property type="term" value="F:hydrolase activity, hydrolyzing O-glycosyl compounds"/>
    <property type="evidence" value="ECO:0007669"/>
    <property type="project" value="InterPro"/>
</dbReference>
<dbReference type="PANTHER" id="PTHR10963">
    <property type="entry name" value="GLYCOSYL HYDROLASE-RELATED"/>
    <property type="match status" value="1"/>
</dbReference>
<feature type="signal peptide" evidence="2">
    <location>
        <begin position="1"/>
        <end position="29"/>
    </location>
</feature>
<feature type="chain" id="PRO_5035214318" description="GH16 domain-containing protein" evidence="2">
    <location>
        <begin position="30"/>
        <end position="383"/>
    </location>
</feature>
<evidence type="ECO:0000256" key="2">
    <source>
        <dbReference type="SAM" id="SignalP"/>
    </source>
</evidence>
<keyword evidence="5" id="KW-1185">Reference proteome</keyword>
<comment type="similarity">
    <text evidence="1">Belongs to the glycosyl hydrolase 16 family.</text>
</comment>
<dbReference type="InterPro" id="IPR050546">
    <property type="entry name" value="Glycosyl_Hydrlase_16"/>
</dbReference>
<name>A0A8J2PNK7_9HEXA</name>
<dbReference type="InterPro" id="IPR000757">
    <property type="entry name" value="Beta-glucanase-like"/>
</dbReference>
<comment type="caution">
    <text evidence="4">The sequence shown here is derived from an EMBL/GenBank/DDBJ whole genome shotgun (WGS) entry which is preliminary data.</text>
</comment>
<organism evidence="4 5">
    <name type="scientific">Allacma fusca</name>
    <dbReference type="NCBI Taxonomy" id="39272"/>
    <lineage>
        <taxon>Eukaryota</taxon>
        <taxon>Metazoa</taxon>
        <taxon>Ecdysozoa</taxon>
        <taxon>Arthropoda</taxon>
        <taxon>Hexapoda</taxon>
        <taxon>Collembola</taxon>
        <taxon>Symphypleona</taxon>
        <taxon>Sminthuridae</taxon>
        <taxon>Allacma</taxon>
    </lineage>
</organism>
<dbReference type="Proteomes" id="UP000708208">
    <property type="component" value="Unassembled WGS sequence"/>
</dbReference>
<dbReference type="PROSITE" id="PS51762">
    <property type="entry name" value="GH16_2"/>
    <property type="match status" value="1"/>
</dbReference>
<dbReference type="PANTHER" id="PTHR10963:SF55">
    <property type="entry name" value="GLYCOSIDE HYDROLASE FAMILY 16 PROTEIN"/>
    <property type="match status" value="1"/>
</dbReference>
<sequence length="383" mass="43713">MRRSPILSTLLAPILLAFVSTGLVSRARATDPDEQISVTRTIPDNGPFAPGELIFFEDFNIVNFSLWQPIITMSGCGSGEFQIYDKNPENIFVKDSILHIQPTLTADKYGEDFLYDGNLVLKGCTDPLYNGCNKTATGDGFILNPVISARLRTQFAFSFLYGRVEARAKLPAGDWIWPAIWMNPTKSKYGSWPQSGEVDIMESRGNRFLFDGKWVNVGNKQASATLHFGPNRQEDKWRTTAGYKNNYLGYDQDFHLFQYEWTPEQMTFSIDNEVLKVISPPKDGGMYKWGGFKGHNIWENATNPQVAPFDQFFYFIINVAVGGQRGYFNENHVNIPFDNVKPWKNSDTLEQAMLDFWNAKDKWYPTWEGTSAMQLDYIKVWAI</sequence>
<gene>
    <name evidence="4" type="ORF">AFUS01_LOCUS46824</name>
</gene>
<evidence type="ECO:0000313" key="5">
    <source>
        <dbReference type="Proteomes" id="UP000708208"/>
    </source>
</evidence>
<proteinExistence type="inferred from homology"/>
<dbReference type="OrthoDB" id="4781at2759"/>
<dbReference type="AlphaFoldDB" id="A0A8J2PNK7"/>
<dbReference type="Pfam" id="PF00722">
    <property type="entry name" value="Glyco_hydro_16"/>
    <property type="match status" value="1"/>
</dbReference>
<evidence type="ECO:0000256" key="1">
    <source>
        <dbReference type="ARBA" id="ARBA00006865"/>
    </source>
</evidence>
<evidence type="ECO:0000259" key="3">
    <source>
        <dbReference type="PROSITE" id="PS51762"/>
    </source>
</evidence>
<dbReference type="GO" id="GO:0005975">
    <property type="term" value="P:carbohydrate metabolic process"/>
    <property type="evidence" value="ECO:0007669"/>
    <property type="project" value="InterPro"/>
</dbReference>
<evidence type="ECO:0000313" key="4">
    <source>
        <dbReference type="EMBL" id="CAG7837763.1"/>
    </source>
</evidence>
<accession>A0A8J2PNK7</accession>
<keyword evidence="2" id="KW-0732">Signal</keyword>
<dbReference type="EMBL" id="CAJVCH010571530">
    <property type="protein sequence ID" value="CAG7837763.1"/>
    <property type="molecule type" value="Genomic_DNA"/>
</dbReference>
<feature type="domain" description="GH16" evidence="3">
    <location>
        <begin position="42"/>
        <end position="383"/>
    </location>
</feature>
<protein>
    <recommendedName>
        <fullName evidence="3">GH16 domain-containing protein</fullName>
    </recommendedName>
</protein>
<reference evidence="4" key="1">
    <citation type="submission" date="2021-06" db="EMBL/GenBank/DDBJ databases">
        <authorList>
            <person name="Hodson N. C."/>
            <person name="Mongue J. A."/>
            <person name="Jaron S. K."/>
        </authorList>
    </citation>
    <scope>NUCLEOTIDE SEQUENCE</scope>
</reference>